<evidence type="ECO:0000256" key="13">
    <source>
        <dbReference type="ARBA" id="ARBA00056268"/>
    </source>
</evidence>
<dbReference type="Pfam" id="PF16879">
    <property type="entry name" value="Sin3a_C"/>
    <property type="match status" value="1"/>
</dbReference>
<dbReference type="PANTHER" id="PTHR12346">
    <property type="entry name" value="SIN3B-RELATED"/>
    <property type="match status" value="1"/>
</dbReference>
<keyword evidence="2" id="KW-0678">Repressor</keyword>
<dbReference type="Pfam" id="PF02671">
    <property type="entry name" value="PAH"/>
    <property type="match status" value="3"/>
</dbReference>
<evidence type="ECO:0000256" key="7">
    <source>
        <dbReference type="ARBA" id="ARBA00022990"/>
    </source>
</evidence>
<dbReference type="SUPFAM" id="SSF47762">
    <property type="entry name" value="PAH2 domain"/>
    <property type="match status" value="3"/>
</dbReference>
<feature type="region of interest" description="Disordered" evidence="19">
    <location>
        <begin position="101"/>
        <end position="142"/>
    </location>
</feature>
<dbReference type="FunFam" id="1.20.1160.11:FF:000002">
    <property type="entry name" value="Paired amphipathic helix protein SIN3"/>
    <property type="match status" value="1"/>
</dbReference>
<evidence type="ECO:0000313" key="22">
    <source>
        <dbReference type="Proteomes" id="UP000694546"/>
    </source>
</evidence>
<dbReference type="SMART" id="SM00761">
    <property type="entry name" value="HDAC_interact"/>
    <property type="match status" value="1"/>
</dbReference>
<accession>A0A8C5AZU2</accession>
<evidence type="ECO:0000256" key="8">
    <source>
        <dbReference type="ARBA" id="ARBA00023015"/>
    </source>
</evidence>
<dbReference type="InterPro" id="IPR036600">
    <property type="entry name" value="PAH_sf"/>
</dbReference>
<evidence type="ECO:0000256" key="1">
    <source>
        <dbReference type="ARBA" id="ARBA00004604"/>
    </source>
</evidence>
<dbReference type="Ensembl" id="ENSGMOT00000057227.1">
    <property type="protein sequence ID" value="ENSGMOP00000039217.1"/>
    <property type="gene ID" value="ENSGMOG00000009232.2"/>
</dbReference>
<dbReference type="GeneTree" id="ENSGT00940000155491"/>
<dbReference type="Gene3D" id="1.20.1160.11">
    <property type="entry name" value="Paired amphipathic helix"/>
    <property type="match status" value="3"/>
</dbReference>
<feature type="domain" description="Histone deacetylase interacting" evidence="20">
    <location>
        <begin position="364"/>
        <end position="464"/>
    </location>
</feature>
<keyword evidence="10" id="KW-0090">Biological rhythms</keyword>
<evidence type="ECO:0000256" key="14">
    <source>
        <dbReference type="ARBA" id="ARBA00061761"/>
    </source>
</evidence>
<keyword evidence="22" id="KW-1185">Reference proteome</keyword>
<evidence type="ECO:0000256" key="12">
    <source>
        <dbReference type="ARBA" id="ARBA00023242"/>
    </source>
</evidence>
<feature type="compositionally biased region" description="Polar residues" evidence="19">
    <location>
        <begin position="101"/>
        <end position="112"/>
    </location>
</feature>
<evidence type="ECO:0000313" key="21">
    <source>
        <dbReference type="Ensembl" id="ENSGMOP00000039217.1"/>
    </source>
</evidence>
<dbReference type="AlphaFoldDB" id="A0A8C5AZU2"/>
<reference evidence="21" key="2">
    <citation type="submission" date="2025-09" db="UniProtKB">
        <authorList>
            <consortium name="Ensembl"/>
        </authorList>
    </citation>
    <scope>IDENTIFICATION</scope>
</reference>
<name>A0A8C5AZU2_GADMO</name>
<keyword evidence="8" id="KW-0805">Transcription regulation</keyword>
<sequence length="1042" mass="118896">MHGHTPAPQATAQGQQFQRLKVEDALSYLDQVKLQFGNHPQVYNDFLDIMKEFKSQSIDTPGVISRVSQLFKGHPDLIMGFNTFLPPGYKIEVQHNELQSPVLTPSGQSNPSIPVYTSPRSPPLQLHPPSGATPAGPAAQNNQPVEFNHAINYVNKIKNRFQGQPDIYKAFLEILHTYQKEQRNAKEAGGNYTPALTEQEVYAQVARLFKNQEDLLSEFGQFLPDANRLGIFSVHLVKQCALVSPIFHSLLQPKHKLLNLKDSSTAESSKHGAGTESLFFEKVRKALRSAEVYDNFLRCLVLFNQEVISRAELVQLVLPFLGKFPELFNWFKNFLGYREMSSHIESYPKERATEGIAMEIDYASCKRLGSSYRALPESYTQPKCTGRTPLCKEVLNDTWVSFPSWSEDSTFVSSKKTQYEEHIYRCEDERFELDVVLETNLATIRVLELVQRRLSRMSAEEQAKYRLDNTLGGTSEVVHRKAIQRIYGDKAADILDGIRKNPAMSVPIILKRLKIKEEEWREAQRGFNKIWREQNEKYYLKSLDHQGINFKQNDTKVLRSKTLLNEIESIYDERQEQASEENAGPPTGPQLTLSYEDPQILEDAAALIIHHVKRQVGIQKEDKYKIKQVIHHFLPDLLFAQRGELSDAEEEEEDEDEEHNGVAAVAAAAAAVAAGSPTKSKLLFGGTAAQKLRATGEDAYHLFLVNNNWYIFLRLHQTLCARLLRLYGQAERQIQDELRERDWEHEVLGLKREKNDNPAVQLRLKEPMDIEVEDYYSAFLEMVRNLLDGNMEASQYEDSLREMFTIHAYTAFTMDKLIQSIVRQLQHLVSDDICVHVTDLYLAESTGGATGGPSTAQAASSSVEALYQRKAEQLMSDENCFKLTFLRNRGPVQLTVELLDSEEDNSDEPMDAGVRQLDKEAGEGARKSLDKEKMACMFQLNSYKMVYVFKSEDYMYRRTALLRAQQSHDRVSTRLHNRFQAWVDAWAKVNVTPAMATETGAWLMGEDREEFLPCVTSRNPEVLHFMNVNKYRVKYPAPSPAP</sequence>
<keyword evidence="12 18" id="KW-0539">Nucleus</keyword>
<evidence type="ECO:0000256" key="9">
    <source>
        <dbReference type="ARBA" id="ARBA00023054"/>
    </source>
</evidence>
<evidence type="ECO:0000256" key="5">
    <source>
        <dbReference type="ARBA" id="ARBA00022737"/>
    </source>
</evidence>
<reference evidence="21" key="1">
    <citation type="submission" date="2025-08" db="UniProtKB">
        <authorList>
            <consortium name="Ensembl"/>
        </authorList>
    </citation>
    <scope>IDENTIFICATION</scope>
</reference>
<evidence type="ECO:0000256" key="10">
    <source>
        <dbReference type="ARBA" id="ARBA00023108"/>
    </source>
</evidence>
<dbReference type="Proteomes" id="UP000694546">
    <property type="component" value="Chromosome 9"/>
</dbReference>
<evidence type="ECO:0000259" key="20">
    <source>
        <dbReference type="SMART" id="SM00761"/>
    </source>
</evidence>
<keyword evidence="6" id="KW-0832">Ubl conjugation</keyword>
<dbReference type="GO" id="GO:0000122">
    <property type="term" value="P:negative regulation of transcription by RNA polymerase II"/>
    <property type="evidence" value="ECO:0007669"/>
    <property type="project" value="TreeGrafter"/>
</dbReference>
<evidence type="ECO:0000256" key="4">
    <source>
        <dbReference type="ARBA" id="ARBA00022553"/>
    </source>
</evidence>
<keyword evidence="11" id="KW-0804">Transcription</keyword>
<evidence type="ECO:0000256" key="15">
    <source>
        <dbReference type="ARBA" id="ARBA00068512"/>
    </source>
</evidence>
<dbReference type="GO" id="GO:0003714">
    <property type="term" value="F:transcription corepressor activity"/>
    <property type="evidence" value="ECO:0007669"/>
    <property type="project" value="InterPro"/>
</dbReference>
<proteinExistence type="predicted"/>
<dbReference type="GO" id="GO:0070822">
    <property type="term" value="C:Sin3-type complex"/>
    <property type="evidence" value="ECO:0007669"/>
    <property type="project" value="TreeGrafter"/>
</dbReference>
<dbReference type="InterPro" id="IPR003822">
    <property type="entry name" value="PAH"/>
</dbReference>
<comment type="subunit">
    <text evidence="14">Interacts with ARID4B, BRMS1L, HCFC1, HDAC1, HDAC2, MXI1, SAP30L, SAP130, SFPQ and TOPORS. Interacts with OGT (via TPRs 1-6); the interaction mediates transcriptional repression in parallel with histone deacetylase. Interacts with BAZ2A, MXD1, MXD3, MXD4, MBD2, DACH1, NCOR1, NR4A2, REST, RLIM, SAP30, SETDB1, SMYD2, and SUDS3. Interacts with PHF12 in a complex composed of HDAC1, PHF12 and SAP30. Interacts with TET1; the interaction recruits SIN3A to gene promoters. The large PER complex involved in the histone deacetylation is composed of at least HDAC1, PER2, SFPQ and SIN3A. Interacts with KLF11. Interacts with PPHLN1. Found in a complex with YY1, GON4L and HDAC1. Interacts (via PAH2) with FOXK1. Interacts with FOXK2. Found in a complex composed of at least SINHCAF, SIN3A, HDAC1, SAP30, RBBP4, OGT and TET1. Interacts with SINHCAF. Interacts with SPHK2.</text>
</comment>
<organism evidence="21 22">
    <name type="scientific">Gadus morhua</name>
    <name type="common">Atlantic cod</name>
    <dbReference type="NCBI Taxonomy" id="8049"/>
    <lineage>
        <taxon>Eukaryota</taxon>
        <taxon>Metazoa</taxon>
        <taxon>Chordata</taxon>
        <taxon>Craniata</taxon>
        <taxon>Vertebrata</taxon>
        <taxon>Euteleostomi</taxon>
        <taxon>Actinopterygii</taxon>
        <taxon>Neopterygii</taxon>
        <taxon>Teleostei</taxon>
        <taxon>Neoteleostei</taxon>
        <taxon>Acanthomorphata</taxon>
        <taxon>Zeiogadaria</taxon>
        <taxon>Gadariae</taxon>
        <taxon>Gadiformes</taxon>
        <taxon>Gadoidei</taxon>
        <taxon>Gadidae</taxon>
        <taxon>Gadus</taxon>
    </lineage>
</organism>
<dbReference type="InterPro" id="IPR013194">
    <property type="entry name" value="HDAC_interact_dom"/>
</dbReference>
<keyword evidence="4" id="KW-0597">Phosphoprotein</keyword>
<keyword evidence="9" id="KW-0175">Coiled coil</keyword>
<feature type="compositionally biased region" description="Low complexity" evidence="19">
    <location>
        <begin position="128"/>
        <end position="139"/>
    </location>
</feature>
<evidence type="ECO:0000256" key="18">
    <source>
        <dbReference type="PROSITE-ProRule" id="PRU00810"/>
    </source>
</evidence>
<dbReference type="GO" id="GO:0005730">
    <property type="term" value="C:nucleolus"/>
    <property type="evidence" value="ECO:0007669"/>
    <property type="project" value="UniProtKB-SubCell"/>
</dbReference>
<evidence type="ECO:0000256" key="11">
    <source>
        <dbReference type="ARBA" id="ARBA00023163"/>
    </source>
</evidence>
<dbReference type="PROSITE" id="PS51477">
    <property type="entry name" value="PAH"/>
    <property type="match status" value="3"/>
</dbReference>
<evidence type="ECO:0000256" key="6">
    <source>
        <dbReference type="ARBA" id="ARBA00022843"/>
    </source>
</evidence>
<dbReference type="Pfam" id="PF08295">
    <property type="entry name" value="Sin3_corepress"/>
    <property type="match status" value="1"/>
</dbReference>
<dbReference type="FunFam" id="1.20.1160.11:FF:000001">
    <property type="entry name" value="Paired amphipathic helix protein Sin3"/>
    <property type="match status" value="1"/>
</dbReference>
<keyword evidence="5" id="KW-0677">Repeat</keyword>
<keyword evidence="3" id="KW-1017">Isopeptide bond</keyword>
<protein>
    <recommendedName>
        <fullName evidence="15">Paired amphipathic helix protein Sin3a</fullName>
    </recommendedName>
    <alternativeName>
        <fullName evidence="16">Histone deacetylase complex subunit Sin3a</fullName>
    </alternativeName>
    <alternativeName>
        <fullName evidence="17">Transcriptional corepressor Sin3a</fullName>
    </alternativeName>
</protein>
<dbReference type="FunFam" id="1.20.1160.11:FF:000004">
    <property type="entry name" value="Paired amphipathic helix protein Sin3a"/>
    <property type="match status" value="1"/>
</dbReference>
<dbReference type="InterPro" id="IPR039774">
    <property type="entry name" value="Sin3-like"/>
</dbReference>
<dbReference type="InterPro" id="IPR031693">
    <property type="entry name" value="Sin3_C"/>
</dbReference>
<comment type="function">
    <text evidence="13">Acts as a transcriptional repressor. Corepressor for REST. Interacts with MXI1 to repress MYC responsive genes and antagonize MYC oncogenic activities. Also interacts with MXD1-MAX heterodimers to repress transcription by tethering SIN3A to DNA. Acts cooperatively with OGT to repress transcription in parallel with histone deacetylation. Involved in the control of the circadian rhythms. Required for the transcriptional repression of circadian target genes, such as PER1, mediated by the large PER complex through histone deacetylation. Cooperates with FOXK1 to regulate cell cycle progression probably by repressing cell cycle inhibitor genes expression. Required for cortical neuron differentiation and callosal axon elongation.</text>
</comment>
<dbReference type="GO" id="GO:0061629">
    <property type="term" value="F:RNA polymerase II-specific DNA-binding transcription factor binding"/>
    <property type="evidence" value="ECO:0007669"/>
    <property type="project" value="UniProtKB-ARBA"/>
</dbReference>
<evidence type="ECO:0000256" key="17">
    <source>
        <dbReference type="ARBA" id="ARBA00081271"/>
    </source>
</evidence>
<dbReference type="PANTHER" id="PTHR12346:SF2">
    <property type="entry name" value="PAIRED AMPHIPATHIC HELIX PROTEIN SIN3A"/>
    <property type="match status" value="1"/>
</dbReference>
<dbReference type="GO" id="GO:0048511">
    <property type="term" value="P:rhythmic process"/>
    <property type="evidence" value="ECO:0007669"/>
    <property type="project" value="UniProtKB-KW"/>
</dbReference>
<keyword evidence="7" id="KW-0007">Acetylation</keyword>
<evidence type="ECO:0000256" key="3">
    <source>
        <dbReference type="ARBA" id="ARBA00022499"/>
    </source>
</evidence>
<evidence type="ECO:0000256" key="16">
    <source>
        <dbReference type="ARBA" id="ARBA00075105"/>
    </source>
</evidence>
<evidence type="ECO:0000256" key="19">
    <source>
        <dbReference type="SAM" id="MobiDB-lite"/>
    </source>
</evidence>
<gene>
    <name evidence="21" type="primary">SIN3A</name>
    <name evidence="21" type="synonym">sin3aa</name>
</gene>
<evidence type="ECO:0000256" key="2">
    <source>
        <dbReference type="ARBA" id="ARBA00022491"/>
    </source>
</evidence>
<comment type="subcellular location">
    <subcellularLocation>
        <location evidence="1">Nucleus</location>
        <location evidence="1">Nucleolus</location>
    </subcellularLocation>
</comment>